<keyword evidence="2" id="KW-1185">Reference proteome</keyword>
<name>A0A2T3G654_9FIRM</name>
<evidence type="ECO:0000313" key="1">
    <source>
        <dbReference type="EMBL" id="PST43003.1"/>
    </source>
</evidence>
<evidence type="ECO:0000313" key="2">
    <source>
        <dbReference type="Proteomes" id="UP000240974"/>
    </source>
</evidence>
<comment type="caution">
    <text evidence="1">The sequence shown here is derived from an EMBL/GenBank/DDBJ whole genome shotgun (WGS) entry which is preliminary data.</text>
</comment>
<dbReference type="Proteomes" id="UP000240974">
    <property type="component" value="Unassembled WGS sequence"/>
</dbReference>
<proteinExistence type="predicted"/>
<protein>
    <submittedName>
        <fullName evidence="1">Uncharacterized protein</fullName>
    </submittedName>
</protein>
<reference evidence="1 2" key="1">
    <citation type="journal article" date="2019" name="Int. J. Syst. Evol. Microbiol.">
        <title>Faecalibacillus intestinalis gen. nov., sp. nov. and Faecalibacillus faecis sp. nov., isolated from human faeces.</title>
        <authorList>
            <person name="Seo B."/>
            <person name="Jeon K."/>
            <person name="Baek I."/>
            <person name="Lee Y.M."/>
            <person name="Baek K."/>
            <person name="Ko G."/>
        </authorList>
    </citation>
    <scope>NUCLEOTIDE SEQUENCE [LARGE SCALE GENOMIC DNA]</scope>
    <source>
        <strain evidence="1 2">SNUG30099</strain>
    </source>
</reference>
<organism evidence="1 2">
    <name type="scientific">Faecalibacillus intestinalis</name>
    <dbReference type="NCBI Taxonomy" id="1982626"/>
    <lineage>
        <taxon>Bacteria</taxon>
        <taxon>Bacillati</taxon>
        <taxon>Bacillota</taxon>
        <taxon>Erysipelotrichia</taxon>
        <taxon>Erysipelotrichales</taxon>
        <taxon>Coprobacillaceae</taxon>
        <taxon>Faecalibacillus</taxon>
    </lineage>
</organism>
<dbReference type="RefSeq" id="WP_107029176.1">
    <property type="nucleotide sequence ID" value="NZ_PYLQ01000002.1"/>
</dbReference>
<dbReference type="EMBL" id="PYLQ01000002">
    <property type="protein sequence ID" value="PST43003.1"/>
    <property type="molecule type" value="Genomic_DNA"/>
</dbReference>
<gene>
    <name evidence="1" type="ORF">C7U54_02390</name>
</gene>
<accession>A0A2T3G654</accession>
<dbReference type="AlphaFoldDB" id="A0A2T3G654"/>
<sequence length="67" mass="7924">MKKINETQRKIIHMLKDFGIDHISMAGILGTLEQDNLNENDFLDFIKNKETLSIKDCTEQIWHMRGY</sequence>